<gene>
    <name evidence="2" type="ORF">EPJ80_10495</name>
</gene>
<dbReference type="AlphaFoldDB" id="A0A5C8CGV7"/>
<dbReference type="Gene3D" id="3.40.50.300">
    <property type="entry name" value="P-loop containing nucleotide triphosphate hydrolases"/>
    <property type="match status" value="1"/>
</dbReference>
<sequence>MEKVKIENVEIVLSHPDDLNIKWTGQNDLIRQIMAAWHIISEDDIPLNPRIVGKPGAGKTTLSYYAAKELLKREVYIFQCTVDTRPEDLIIVPVISENNASSGANAGMSPQSPKISYHASSLVSAMIKGGVAILDEGNRMSEKTWASLAPLLDDRRYVESVIAGIKIKAHPDFRIIVTMNDDASTFELPEYIHSRLQPTIELPFPDVKEEYDILKMNLPFAEEEILKITVGFLQKSHINKASFSVRDGINMARYAMKLYKGNITKDIDTAFLIALKSVLGEEGIKILSANNNEEKY</sequence>
<feature type="domain" description="ATPase dynein-related AAA" evidence="1">
    <location>
        <begin position="51"/>
        <end position="195"/>
    </location>
</feature>
<dbReference type="PANTHER" id="PTHR42759:SF6">
    <property type="entry name" value="REGULATORY PROTEIN-RELATED"/>
    <property type="match status" value="1"/>
</dbReference>
<comment type="caution">
    <text evidence="2">The sequence shown here is derived from an EMBL/GenBank/DDBJ whole genome shotgun (WGS) entry which is preliminary data.</text>
</comment>
<evidence type="ECO:0000313" key="3">
    <source>
        <dbReference type="Proteomes" id="UP000325116"/>
    </source>
</evidence>
<evidence type="ECO:0000259" key="1">
    <source>
        <dbReference type="Pfam" id="PF07728"/>
    </source>
</evidence>
<dbReference type="GO" id="GO:0005524">
    <property type="term" value="F:ATP binding"/>
    <property type="evidence" value="ECO:0007669"/>
    <property type="project" value="InterPro"/>
</dbReference>
<dbReference type="RefSeq" id="WP_147758920.1">
    <property type="nucleotide sequence ID" value="NZ_SAXT01000005.1"/>
</dbReference>
<proteinExistence type="predicted"/>
<organism evidence="2 3">
    <name type="scientific">Brachyspira aalborgi</name>
    <dbReference type="NCBI Taxonomy" id="29522"/>
    <lineage>
        <taxon>Bacteria</taxon>
        <taxon>Pseudomonadati</taxon>
        <taxon>Spirochaetota</taxon>
        <taxon>Spirochaetia</taxon>
        <taxon>Brachyspirales</taxon>
        <taxon>Brachyspiraceae</taxon>
        <taxon>Brachyspira</taxon>
    </lineage>
</organism>
<protein>
    <submittedName>
        <fullName evidence="2">MoxR family ATPase</fullName>
    </submittedName>
</protein>
<name>A0A5C8CGV7_9SPIR</name>
<dbReference type="InterPro" id="IPR027417">
    <property type="entry name" value="P-loop_NTPase"/>
</dbReference>
<dbReference type="InterPro" id="IPR011704">
    <property type="entry name" value="ATPase_dyneun-rel_AAA"/>
</dbReference>
<accession>A0A5C8CGV7</accession>
<dbReference type="SUPFAM" id="SSF52540">
    <property type="entry name" value="P-loop containing nucleoside triphosphate hydrolases"/>
    <property type="match status" value="1"/>
</dbReference>
<reference evidence="2 3" key="1">
    <citation type="journal article" date="1992" name="Lakartidningen">
        <title>[Penicillin V and not amoxicillin is the first choice preparation in acute otitis].</title>
        <authorList>
            <person name="Kamme C."/>
            <person name="Lundgren K."/>
            <person name="Prellner K."/>
        </authorList>
    </citation>
    <scope>NUCLEOTIDE SEQUENCE [LARGE SCALE GENOMIC DNA]</scope>
    <source>
        <strain evidence="2 3">W1</strain>
    </source>
</reference>
<dbReference type="PANTHER" id="PTHR42759">
    <property type="entry name" value="MOXR FAMILY PROTEIN"/>
    <property type="match status" value="1"/>
</dbReference>
<dbReference type="EMBL" id="SAXT01000005">
    <property type="protein sequence ID" value="TXJ12105.1"/>
    <property type="molecule type" value="Genomic_DNA"/>
</dbReference>
<dbReference type="InterPro" id="IPR050764">
    <property type="entry name" value="CbbQ/NirQ/NorQ/GpvN"/>
</dbReference>
<dbReference type="Proteomes" id="UP000325116">
    <property type="component" value="Unassembled WGS sequence"/>
</dbReference>
<dbReference type="GO" id="GO:0016887">
    <property type="term" value="F:ATP hydrolysis activity"/>
    <property type="evidence" value="ECO:0007669"/>
    <property type="project" value="InterPro"/>
</dbReference>
<evidence type="ECO:0000313" key="2">
    <source>
        <dbReference type="EMBL" id="TXJ12105.1"/>
    </source>
</evidence>
<dbReference type="Pfam" id="PF07728">
    <property type="entry name" value="AAA_5"/>
    <property type="match status" value="1"/>
</dbReference>